<gene>
    <name evidence="3" type="ORF">DIY07_07250</name>
    <name evidence="2" type="ORF">DQ08_07060</name>
</gene>
<dbReference type="KEGG" id="siq:DQ08_07060"/>
<reference evidence="2 4" key="1">
    <citation type="journal article" date="2014" name="Genome Announc.">
        <title>Complete Genome Sequence of a Virulent Strain, Streptococcus iniae ISET0901, Isolated from Diseased Tilapia.</title>
        <authorList>
            <person name="Pridgeon J.W."/>
            <person name="Zhang D."/>
            <person name="Zhang L."/>
        </authorList>
    </citation>
    <scope>NUCLEOTIDE SEQUENCE [LARGE SCALE GENOMIC DNA]</scope>
    <source>
        <strain evidence="2 4">ISET0901</strain>
    </source>
</reference>
<dbReference type="EMBL" id="CP007586">
    <property type="protein sequence ID" value="AHY16210.1"/>
    <property type="molecule type" value="Genomic_DNA"/>
</dbReference>
<dbReference type="OrthoDB" id="3169575at2"/>
<keyword evidence="1" id="KW-1133">Transmembrane helix</keyword>
<dbReference type="EMBL" id="QLQD01000064">
    <property type="protein sequence ID" value="RLU56032.1"/>
    <property type="molecule type" value="Genomic_DNA"/>
</dbReference>
<sequence>MKKQIQLLLGLLSLVVVAVYYWVNLPPINVLSGDFWVFAIFLLFILAINLFVGSVSTGLTNLFGKKTKTSGLKDVTASFKVFSGVTKWLIVSMMVIAAGLALLSIVNTRLFRAKSYANVVKVKDADFKTDFPETNISTLALLDRESAEKIGDTYLGTIDKVSQFGISDDYRQITIGKQPYRVSPLEYKSFWKWVTNRQEGISYYVKVNQTTGKAELQKLASPMKYSDSEFMFRDTMRHLRFSHPFTIFSDPSFEVDDDGNSYYIATTYAPQFGLSSMDPNGVIILDAVTGKSRHYQLDQVPKWVDRVYSAENVIQRVDDHYTYQNGYWNTVFSQSGVKQTTDSYNYITIGSDIYLYTGITSATADSSNLGFILVNMRTRQITNYKLASATETSAMKSAEGEVQEKGYSATAPTLVKLNGKAYYLISLKDGASLVKSYALVDAEDYQQVTVNNDISSLIAQFTDRDTSGLTSLNGTRKKVKVITGQVQQVASQIVSGTSIYYLISDGQIYKVKATRESSDQLPFLKVGDFFKAELGEENFLQNFKIEEKELSKNVTLE</sequence>
<evidence type="ECO:0000313" key="2">
    <source>
        <dbReference type="EMBL" id="AHY16210.1"/>
    </source>
</evidence>
<dbReference type="AlphaFoldDB" id="A0A3L8FZ81"/>
<name>A0A3L8FZ81_STRIN</name>
<dbReference type="RefSeq" id="WP_003101491.1">
    <property type="nucleotide sequence ID" value="NZ_CP010783.1"/>
</dbReference>
<dbReference type="KEGG" id="sio:DW64_07045"/>
<proteinExistence type="predicted"/>
<feature type="transmembrane region" description="Helical" evidence="1">
    <location>
        <begin position="7"/>
        <end position="23"/>
    </location>
</feature>
<protein>
    <submittedName>
        <fullName evidence="2">Membrane protein</fullName>
    </submittedName>
</protein>
<dbReference type="STRING" id="1346.BMF34_07095"/>
<keyword evidence="1" id="KW-0812">Transmembrane</keyword>
<feature type="transmembrane region" description="Helical" evidence="1">
    <location>
        <begin position="35"/>
        <end position="64"/>
    </location>
</feature>
<keyword evidence="4" id="KW-1185">Reference proteome</keyword>
<feature type="transmembrane region" description="Helical" evidence="1">
    <location>
        <begin position="85"/>
        <end position="106"/>
    </location>
</feature>
<keyword evidence="1" id="KW-0472">Membrane</keyword>
<dbReference type="Proteomes" id="UP000269148">
    <property type="component" value="Unassembled WGS sequence"/>
</dbReference>
<evidence type="ECO:0000313" key="3">
    <source>
        <dbReference type="EMBL" id="RLU56032.1"/>
    </source>
</evidence>
<dbReference type="Proteomes" id="UP000025245">
    <property type="component" value="Chromosome"/>
</dbReference>
<reference evidence="3 5" key="2">
    <citation type="submission" date="2018-06" db="EMBL/GenBank/DDBJ databases">
        <title>Mutators as drivers of adaptation in pathogenic bacteria and a risk factor for host jumps and vaccine escape.</title>
        <authorList>
            <person name="Barnes A.C."/>
            <person name="Silayeva O."/>
        </authorList>
    </citation>
    <scope>NUCLEOTIDE SEQUENCE [LARGE SCALE GENOMIC DNA]</scope>
    <source>
        <strain evidence="3 5">QMA0445</strain>
    </source>
</reference>
<evidence type="ECO:0000313" key="4">
    <source>
        <dbReference type="Proteomes" id="UP000025245"/>
    </source>
</evidence>
<accession>A0A3L8FZ81</accession>
<evidence type="ECO:0000256" key="1">
    <source>
        <dbReference type="SAM" id="Phobius"/>
    </source>
</evidence>
<dbReference type="GeneID" id="35765591"/>
<organism evidence="3 5">
    <name type="scientific">Streptococcus iniae</name>
    <name type="common">Streptococcus shiloi</name>
    <dbReference type="NCBI Taxonomy" id="1346"/>
    <lineage>
        <taxon>Bacteria</taxon>
        <taxon>Bacillati</taxon>
        <taxon>Bacillota</taxon>
        <taxon>Bacilli</taxon>
        <taxon>Lactobacillales</taxon>
        <taxon>Streptococcaceae</taxon>
        <taxon>Streptococcus</taxon>
    </lineage>
</organism>
<dbReference type="KEGG" id="siz:SI82_07170"/>
<evidence type="ECO:0000313" key="5">
    <source>
        <dbReference type="Proteomes" id="UP000269148"/>
    </source>
</evidence>